<comment type="caution">
    <text evidence="2">The sequence shown here is derived from an EMBL/GenBank/DDBJ whole genome shotgun (WGS) entry which is preliminary data.</text>
</comment>
<proteinExistence type="predicted"/>
<evidence type="ECO:0000313" key="2">
    <source>
        <dbReference type="EMBL" id="CAF3390927.1"/>
    </source>
</evidence>
<dbReference type="Proteomes" id="UP000663833">
    <property type="component" value="Unassembled WGS sequence"/>
</dbReference>
<dbReference type="Proteomes" id="UP000663825">
    <property type="component" value="Unassembled WGS sequence"/>
</dbReference>
<dbReference type="EMBL" id="CAJNXB010004541">
    <property type="protein sequence ID" value="CAF3380924.1"/>
    <property type="molecule type" value="Genomic_DNA"/>
</dbReference>
<organism evidence="2 3">
    <name type="scientific">Rotaria socialis</name>
    <dbReference type="NCBI Taxonomy" id="392032"/>
    <lineage>
        <taxon>Eukaryota</taxon>
        <taxon>Metazoa</taxon>
        <taxon>Spiralia</taxon>
        <taxon>Gnathifera</taxon>
        <taxon>Rotifera</taxon>
        <taxon>Eurotatoria</taxon>
        <taxon>Bdelloidea</taxon>
        <taxon>Philodinida</taxon>
        <taxon>Philodinidae</taxon>
        <taxon>Rotaria</taxon>
    </lineage>
</organism>
<reference evidence="2" key="1">
    <citation type="submission" date="2021-02" db="EMBL/GenBank/DDBJ databases">
        <authorList>
            <person name="Nowell W R."/>
        </authorList>
    </citation>
    <scope>NUCLEOTIDE SEQUENCE</scope>
</reference>
<dbReference type="AlphaFoldDB" id="A0A817ZGN1"/>
<accession>A0A817ZGN1</accession>
<name>A0A817ZGN1_9BILA</name>
<evidence type="ECO:0000313" key="3">
    <source>
        <dbReference type="Proteomes" id="UP000663833"/>
    </source>
</evidence>
<protein>
    <submittedName>
        <fullName evidence="2">Uncharacterized protein</fullName>
    </submittedName>
</protein>
<sequence>MVLQWRKQQREKTPKREHVYKTLNDILKDQTTKFHNKNSIIESCEESMIRSHRRRKFDEDTKVALEHDSSYLQKNDLR</sequence>
<evidence type="ECO:0000313" key="1">
    <source>
        <dbReference type="EMBL" id="CAF3380924.1"/>
    </source>
</evidence>
<dbReference type="EMBL" id="CAJNYD010002076">
    <property type="protein sequence ID" value="CAF3390927.1"/>
    <property type="molecule type" value="Genomic_DNA"/>
</dbReference>
<gene>
    <name evidence="2" type="ORF">LUA448_LOCUS16660</name>
    <name evidence="1" type="ORF">TIS948_LOCUS25943</name>
</gene>
<dbReference type="OrthoDB" id="4822at2759"/>